<dbReference type="EC" id="6.3.2.1" evidence="8"/>
<name>A0ABS0AC33_9GAMM</name>
<dbReference type="InterPro" id="IPR003721">
    <property type="entry name" value="Pantoate_ligase"/>
</dbReference>
<evidence type="ECO:0000256" key="1">
    <source>
        <dbReference type="ARBA" id="ARBA00004990"/>
    </source>
</evidence>
<dbReference type="NCBIfam" id="TIGR00018">
    <property type="entry name" value="panC"/>
    <property type="match status" value="1"/>
</dbReference>
<comment type="similarity">
    <text evidence="2 8">Belongs to the pantothenate synthetase family.</text>
</comment>
<evidence type="ECO:0000313" key="10">
    <source>
        <dbReference type="Proteomes" id="UP000644441"/>
    </source>
</evidence>
<feature type="binding site" evidence="8">
    <location>
        <position position="61"/>
    </location>
    <ligand>
        <name>(R)-pantoate</name>
        <dbReference type="ChEBI" id="CHEBI:15980"/>
    </ligand>
</feature>
<evidence type="ECO:0000256" key="6">
    <source>
        <dbReference type="ARBA" id="ARBA00022840"/>
    </source>
</evidence>
<feature type="binding site" evidence="8">
    <location>
        <begin position="30"/>
        <end position="37"/>
    </location>
    <ligand>
        <name>ATP</name>
        <dbReference type="ChEBI" id="CHEBI:30616"/>
    </ligand>
</feature>
<evidence type="ECO:0000313" key="9">
    <source>
        <dbReference type="EMBL" id="MBF5051677.1"/>
    </source>
</evidence>
<gene>
    <name evidence="8" type="primary">panC</name>
    <name evidence="9" type="ORF">ISO4_00279</name>
</gene>
<evidence type="ECO:0000256" key="4">
    <source>
        <dbReference type="ARBA" id="ARBA00022655"/>
    </source>
</evidence>
<comment type="pathway">
    <text evidence="1 8">Cofactor biosynthesis; (R)-pantothenate biosynthesis; (R)-pantothenate from (R)-pantoate and beta-alanine: step 1/1.</text>
</comment>
<dbReference type="InterPro" id="IPR014729">
    <property type="entry name" value="Rossmann-like_a/b/a_fold"/>
</dbReference>
<evidence type="ECO:0000256" key="3">
    <source>
        <dbReference type="ARBA" id="ARBA00022598"/>
    </source>
</evidence>
<comment type="subunit">
    <text evidence="8">Homodimer.</text>
</comment>
<feature type="binding site" evidence="8">
    <location>
        <begin position="148"/>
        <end position="151"/>
    </location>
    <ligand>
        <name>ATP</name>
        <dbReference type="ChEBI" id="CHEBI:30616"/>
    </ligand>
</feature>
<keyword evidence="10" id="KW-1185">Reference proteome</keyword>
<accession>A0ABS0AC33</accession>
<keyword evidence="8" id="KW-0963">Cytoplasm</keyword>
<dbReference type="Proteomes" id="UP000644441">
    <property type="component" value="Unassembled WGS sequence"/>
</dbReference>
<comment type="catalytic activity">
    <reaction evidence="7 8">
        <text>(R)-pantoate + beta-alanine + ATP = (R)-pantothenate + AMP + diphosphate + H(+)</text>
        <dbReference type="Rhea" id="RHEA:10912"/>
        <dbReference type="ChEBI" id="CHEBI:15378"/>
        <dbReference type="ChEBI" id="CHEBI:15980"/>
        <dbReference type="ChEBI" id="CHEBI:29032"/>
        <dbReference type="ChEBI" id="CHEBI:30616"/>
        <dbReference type="ChEBI" id="CHEBI:33019"/>
        <dbReference type="ChEBI" id="CHEBI:57966"/>
        <dbReference type="ChEBI" id="CHEBI:456215"/>
        <dbReference type="EC" id="6.3.2.1"/>
    </reaction>
</comment>
<organism evidence="9 10">
    <name type="scientific">Alloalcanivorax venustensis ISO4</name>
    <dbReference type="NCBI Taxonomy" id="1177184"/>
    <lineage>
        <taxon>Bacteria</taxon>
        <taxon>Pseudomonadati</taxon>
        <taxon>Pseudomonadota</taxon>
        <taxon>Gammaproteobacteria</taxon>
        <taxon>Oceanospirillales</taxon>
        <taxon>Alcanivoracaceae</taxon>
        <taxon>Alloalcanivorax</taxon>
    </lineage>
</organism>
<dbReference type="GeneID" id="99764731"/>
<dbReference type="RefSeq" id="WP_194854900.1">
    <property type="nucleotide sequence ID" value="NZ_ARXR01000002.1"/>
</dbReference>
<dbReference type="EMBL" id="ARXR01000002">
    <property type="protein sequence ID" value="MBF5051677.1"/>
    <property type="molecule type" value="Genomic_DNA"/>
</dbReference>
<dbReference type="NCBIfam" id="TIGR00125">
    <property type="entry name" value="cyt_tran_rel"/>
    <property type="match status" value="1"/>
</dbReference>
<reference evidence="9 10" key="1">
    <citation type="submission" date="2012-09" db="EMBL/GenBank/DDBJ databases">
        <title>Genome Sequence of alkane-degrading Bacterium Alcanivorax venustensis ISO4.</title>
        <authorList>
            <person name="Lai Q."/>
            <person name="Shao Z."/>
        </authorList>
    </citation>
    <scope>NUCLEOTIDE SEQUENCE [LARGE SCALE GENOMIC DNA]</scope>
    <source>
        <strain evidence="9 10">ISO4</strain>
    </source>
</reference>
<evidence type="ECO:0000256" key="8">
    <source>
        <dbReference type="HAMAP-Rule" id="MF_00158"/>
    </source>
</evidence>
<comment type="function">
    <text evidence="8">Catalyzes the condensation of pantoate with beta-alanine in an ATP-dependent reaction via a pantoyl-adenylate intermediate.</text>
</comment>
<comment type="miscellaneous">
    <text evidence="8">The reaction proceeds by a bi uni uni bi ping pong mechanism.</text>
</comment>
<dbReference type="CDD" id="cd00560">
    <property type="entry name" value="PanC"/>
    <property type="match status" value="1"/>
</dbReference>
<dbReference type="PANTHER" id="PTHR21299">
    <property type="entry name" value="CYTIDYLATE KINASE/PANTOATE-BETA-ALANINE LIGASE"/>
    <property type="match status" value="1"/>
</dbReference>
<comment type="caution">
    <text evidence="8">Lacks conserved residue(s) required for the propagation of feature annotation.</text>
</comment>
<dbReference type="Pfam" id="PF02569">
    <property type="entry name" value="Pantoate_ligase"/>
    <property type="match status" value="1"/>
</dbReference>
<dbReference type="Gene3D" id="3.30.1300.10">
    <property type="entry name" value="Pantoate-beta-alanine ligase, C-terminal domain"/>
    <property type="match status" value="1"/>
</dbReference>
<comment type="caution">
    <text evidence="9">The sequence shown here is derived from an EMBL/GenBank/DDBJ whole genome shotgun (WGS) entry which is preliminary data.</text>
</comment>
<protein>
    <recommendedName>
        <fullName evidence="8">Pantothenate synthetase</fullName>
        <shortName evidence="8">PS</shortName>
        <ecNumber evidence="8">6.3.2.1</ecNumber>
    </recommendedName>
    <alternativeName>
        <fullName evidence="8">Pantoate--beta-alanine ligase</fullName>
    </alternativeName>
    <alternativeName>
        <fullName evidence="8">Pantoate-activating enzyme</fullName>
    </alternativeName>
</protein>
<dbReference type="SUPFAM" id="SSF52374">
    <property type="entry name" value="Nucleotidylyl transferase"/>
    <property type="match status" value="1"/>
</dbReference>
<dbReference type="PANTHER" id="PTHR21299:SF1">
    <property type="entry name" value="PANTOATE--BETA-ALANINE LIGASE"/>
    <property type="match status" value="1"/>
</dbReference>
<keyword evidence="4 8" id="KW-0566">Pantothenate biosynthesis</keyword>
<dbReference type="InterPro" id="IPR042176">
    <property type="entry name" value="Pantoate_ligase_C"/>
</dbReference>
<dbReference type="HAMAP" id="MF_00158">
    <property type="entry name" value="PanC"/>
    <property type="match status" value="1"/>
</dbReference>
<feature type="binding site" evidence="8">
    <location>
        <begin position="185"/>
        <end position="188"/>
    </location>
    <ligand>
        <name>ATP</name>
        <dbReference type="ChEBI" id="CHEBI:30616"/>
    </ligand>
</feature>
<dbReference type="InterPro" id="IPR004821">
    <property type="entry name" value="Cyt_trans-like"/>
</dbReference>
<evidence type="ECO:0000256" key="5">
    <source>
        <dbReference type="ARBA" id="ARBA00022741"/>
    </source>
</evidence>
<feature type="active site" description="Proton donor" evidence="8">
    <location>
        <position position="37"/>
    </location>
</feature>
<dbReference type="Gene3D" id="3.40.50.620">
    <property type="entry name" value="HUPs"/>
    <property type="match status" value="1"/>
</dbReference>
<evidence type="ECO:0000256" key="7">
    <source>
        <dbReference type="ARBA" id="ARBA00048258"/>
    </source>
</evidence>
<evidence type="ECO:0000256" key="2">
    <source>
        <dbReference type="ARBA" id="ARBA00009256"/>
    </source>
</evidence>
<feature type="binding site" evidence="8">
    <location>
        <position position="61"/>
    </location>
    <ligand>
        <name>beta-alanine</name>
        <dbReference type="ChEBI" id="CHEBI:57966"/>
    </ligand>
</feature>
<comment type="subcellular location">
    <subcellularLocation>
        <location evidence="8">Cytoplasm</location>
    </subcellularLocation>
</comment>
<keyword evidence="5 8" id="KW-0547">Nucleotide-binding</keyword>
<keyword evidence="6 8" id="KW-0067">ATP-binding</keyword>
<sequence>MELLHTVAEVRERVRQWRQAGKRVGFVPTMGNLHEGHLSLVREARRHSDEVVVSIFVNPTQFGPNEDFDAYPRTLDADCAQLRDAGVAMAFAPPVEEIYPLGTNQTWVDVDALGDYLCGADRPGHFRGVTTVVSKLFNIVQPDLAVFGEKDFQQLAVIRRMVAELLMPVRVIGAATDREPDGLARSSRNGFLTAEERTRAPLLQQHLQEARRAIEAGERDYRALEQRLAASLAGHGFDVDYVTVANADSLVPAGPGDRSLVVAAAARLGRPRLIDNVTVKLAETAL</sequence>
<feature type="binding site" evidence="8">
    <location>
        <position position="154"/>
    </location>
    <ligand>
        <name>(R)-pantoate</name>
        <dbReference type="ChEBI" id="CHEBI:15980"/>
    </ligand>
</feature>
<keyword evidence="3 8" id="KW-0436">Ligase</keyword>
<proteinExistence type="inferred from homology"/>